<dbReference type="InterPro" id="IPR010140">
    <property type="entry name" value="Histidinol_P_phosphatase_HisJ"/>
</dbReference>
<evidence type="ECO:0000256" key="2">
    <source>
        <dbReference type="ARBA" id="ARBA00009152"/>
    </source>
</evidence>
<gene>
    <name evidence="10" type="primary">hisK_2</name>
    <name evidence="10" type="ORF">BkAM31D_18885</name>
</gene>
<evidence type="ECO:0000256" key="7">
    <source>
        <dbReference type="ARBA" id="ARBA00049158"/>
    </source>
</evidence>
<keyword evidence="5 8" id="KW-0378">Hydrolase</keyword>
<keyword evidence="4 8" id="KW-0028">Amino-acid biosynthesis</keyword>
<organism evidence="10 11">
    <name type="scientific">Halalkalibacter krulwichiae</name>
    <dbReference type="NCBI Taxonomy" id="199441"/>
    <lineage>
        <taxon>Bacteria</taxon>
        <taxon>Bacillati</taxon>
        <taxon>Bacillota</taxon>
        <taxon>Bacilli</taxon>
        <taxon>Bacillales</taxon>
        <taxon>Bacillaceae</taxon>
        <taxon>Halalkalibacter</taxon>
    </lineage>
</organism>
<dbReference type="PANTHER" id="PTHR21039">
    <property type="entry name" value="HISTIDINOL PHOSPHATASE-RELATED"/>
    <property type="match status" value="1"/>
</dbReference>
<dbReference type="CDD" id="cd12110">
    <property type="entry name" value="PHP_HisPPase_Hisj_like"/>
    <property type="match status" value="1"/>
</dbReference>
<dbReference type="KEGG" id="bkw:BkAM31D_18885"/>
<dbReference type="GO" id="GO:0004401">
    <property type="term" value="F:histidinol-phosphatase activity"/>
    <property type="evidence" value="ECO:0007669"/>
    <property type="project" value="UniProtKB-UniRule"/>
</dbReference>
<name>A0A1X9MHT9_9BACI</name>
<keyword evidence="11" id="KW-1185">Reference proteome</keyword>
<dbReference type="Pfam" id="PF02811">
    <property type="entry name" value="PHP"/>
    <property type="match status" value="1"/>
</dbReference>
<dbReference type="GO" id="GO:0000105">
    <property type="term" value="P:L-histidine biosynthetic process"/>
    <property type="evidence" value="ECO:0007669"/>
    <property type="project" value="UniProtKB-UniRule"/>
</dbReference>
<dbReference type="Proteomes" id="UP000193006">
    <property type="component" value="Chromosome"/>
</dbReference>
<dbReference type="EC" id="3.1.3.15" evidence="3 8"/>
<evidence type="ECO:0000313" key="11">
    <source>
        <dbReference type="Proteomes" id="UP000193006"/>
    </source>
</evidence>
<dbReference type="SUPFAM" id="SSF89550">
    <property type="entry name" value="PHP domain-like"/>
    <property type="match status" value="1"/>
</dbReference>
<dbReference type="UniPathway" id="UPA00031">
    <property type="reaction ID" value="UER00013"/>
</dbReference>
<evidence type="ECO:0000256" key="3">
    <source>
        <dbReference type="ARBA" id="ARBA00013085"/>
    </source>
</evidence>
<dbReference type="InterPro" id="IPR004013">
    <property type="entry name" value="PHP_dom"/>
</dbReference>
<dbReference type="AlphaFoldDB" id="A0A1X9MHT9"/>
<dbReference type="Gene3D" id="3.20.20.140">
    <property type="entry name" value="Metal-dependent hydrolases"/>
    <property type="match status" value="1"/>
</dbReference>
<evidence type="ECO:0000256" key="4">
    <source>
        <dbReference type="ARBA" id="ARBA00022605"/>
    </source>
</evidence>
<dbReference type="GO" id="GO:0005737">
    <property type="term" value="C:cytoplasm"/>
    <property type="evidence" value="ECO:0007669"/>
    <property type="project" value="TreeGrafter"/>
</dbReference>
<evidence type="ECO:0000256" key="8">
    <source>
        <dbReference type="RuleBase" id="RU366003"/>
    </source>
</evidence>
<reference evidence="10 11" key="1">
    <citation type="submission" date="2017-04" db="EMBL/GenBank/DDBJ databases">
        <title>Bacillus krulwichiae AM31D Genome sequencing and assembly.</title>
        <authorList>
            <person name="Krulwich T.A."/>
            <person name="Anastor L."/>
            <person name="Ehrlich R."/>
            <person name="Ehrlich G.D."/>
            <person name="Janto B."/>
        </authorList>
    </citation>
    <scope>NUCLEOTIDE SEQUENCE [LARGE SCALE GENOMIC DNA]</scope>
    <source>
        <strain evidence="10 11">AM31D</strain>
    </source>
</reference>
<comment type="catalytic activity">
    <reaction evidence="7 8">
        <text>L-histidinol phosphate + H2O = L-histidinol + phosphate</text>
        <dbReference type="Rhea" id="RHEA:14465"/>
        <dbReference type="ChEBI" id="CHEBI:15377"/>
        <dbReference type="ChEBI" id="CHEBI:43474"/>
        <dbReference type="ChEBI" id="CHEBI:57699"/>
        <dbReference type="ChEBI" id="CHEBI:57980"/>
        <dbReference type="EC" id="3.1.3.15"/>
    </reaction>
</comment>
<evidence type="ECO:0000256" key="5">
    <source>
        <dbReference type="ARBA" id="ARBA00022801"/>
    </source>
</evidence>
<keyword evidence="6 8" id="KW-0368">Histidine biosynthesis</keyword>
<evidence type="ECO:0000313" key="10">
    <source>
        <dbReference type="EMBL" id="ARK31733.1"/>
    </source>
</evidence>
<comment type="pathway">
    <text evidence="1 8">Amino-acid biosynthesis; L-histidine biosynthesis; L-histidine from 5-phospho-alpha-D-ribose 1-diphosphate: step 8/9.</text>
</comment>
<protein>
    <recommendedName>
        <fullName evidence="3 8">Histidinol-phosphatase</fullName>
        <shortName evidence="8">HolPase</shortName>
        <ecNumber evidence="3 8">3.1.3.15</ecNumber>
    </recommendedName>
</protein>
<evidence type="ECO:0000259" key="9">
    <source>
        <dbReference type="Pfam" id="PF02811"/>
    </source>
</evidence>
<proteinExistence type="inferred from homology"/>
<dbReference type="NCBIfam" id="TIGR01856">
    <property type="entry name" value="hisJ_fam"/>
    <property type="match status" value="1"/>
</dbReference>
<dbReference type="STRING" id="199441.BkAM31D_18885"/>
<evidence type="ECO:0000256" key="1">
    <source>
        <dbReference type="ARBA" id="ARBA00004970"/>
    </source>
</evidence>
<evidence type="ECO:0000256" key="6">
    <source>
        <dbReference type="ARBA" id="ARBA00023102"/>
    </source>
</evidence>
<dbReference type="EMBL" id="CP020814">
    <property type="protein sequence ID" value="ARK31733.1"/>
    <property type="molecule type" value="Genomic_DNA"/>
</dbReference>
<feature type="domain" description="PHP" evidence="9">
    <location>
        <begin position="5"/>
        <end position="214"/>
    </location>
</feature>
<comment type="similarity">
    <text evidence="2 8">Belongs to the PHP hydrolase family. HisK subfamily.</text>
</comment>
<dbReference type="InterPro" id="IPR016195">
    <property type="entry name" value="Pol/histidinol_Pase-like"/>
</dbReference>
<sequence>MMIHDGHVHTPFCPHGSKDSFIKYCETAISHKLTGITFAEHAPLPRSFVDPTPLQDSGMSWDDLYTYLKEVRALKKEYKGHLNIYVGLEVDYIEGFEKETTDFLNEIGPSLDDSILSVHFLKLGTEYVCIDYSPDVFHYACNQLGSTEAVYELYYQTVLKSVKSNLGHYKPNRIGHMTLVRKFQKKFPIDRSFQTETSSILAEIKKKGYELDYNGAGYIKPLCREPYPYDSIIEETIKRNIPLVYGSDAHQASSLLNGYTELHPKSILAKPNPLRD</sequence>
<dbReference type="NCBIfam" id="NF005996">
    <property type="entry name" value="PRK08123.1"/>
    <property type="match status" value="1"/>
</dbReference>
<dbReference type="PANTHER" id="PTHR21039:SF0">
    <property type="entry name" value="HISTIDINOL-PHOSPHATASE"/>
    <property type="match status" value="1"/>
</dbReference>
<accession>A0A1X9MHT9</accession>